<name>A0ABY8UTN7_TETOB</name>
<proteinExistence type="predicted"/>
<gene>
    <name evidence="1" type="ORF">OEZ85_000407</name>
</gene>
<organism evidence="1 2">
    <name type="scientific">Tetradesmus obliquus</name>
    <name type="common">Green alga</name>
    <name type="synonym">Acutodesmus obliquus</name>
    <dbReference type="NCBI Taxonomy" id="3088"/>
    <lineage>
        <taxon>Eukaryota</taxon>
        <taxon>Viridiplantae</taxon>
        <taxon>Chlorophyta</taxon>
        <taxon>core chlorophytes</taxon>
        <taxon>Chlorophyceae</taxon>
        <taxon>CS clade</taxon>
        <taxon>Sphaeropleales</taxon>
        <taxon>Scenedesmaceae</taxon>
        <taxon>Tetradesmus</taxon>
    </lineage>
</organism>
<keyword evidence="2" id="KW-1185">Reference proteome</keyword>
<protein>
    <submittedName>
        <fullName evidence="1">Uncharacterized protein</fullName>
    </submittedName>
</protein>
<dbReference type="Proteomes" id="UP001244341">
    <property type="component" value="Chromosome 16b"/>
</dbReference>
<sequence length="353" mass="38497">MQAGRCNSGCQPRNSDWARRCQWDRHGSVWGVCSPQQAARSLEFAKTLGGGSILGMSPCDIVPYLQGRTLWLIGDSHSKVLYRALGCFLIDFHGQKECEPSSDAAAVQQLRKLPAAPGQSKCLHLLDGGRICIVHAALGTALVNNKEVASGGVMPLLRAKFAQPQDIFYVSYGSWHGKSPASWAALRPAMEGLAADYRASKSRFPHVLFREQPAYHKADAAKQFCTPAKGLTYQASSGKLQAQGTVDRQQQWILGGTTNQMANEVFPKAGIPVIAAYNMTVPLHDAHVGKVLTPGNDIDCIHYCHPGVPEAWIWQLYQALRSGATGLKPTTRREVSRMQQYTCVPSTSAAFDF</sequence>
<evidence type="ECO:0000313" key="1">
    <source>
        <dbReference type="EMBL" id="WIA23721.1"/>
    </source>
</evidence>
<evidence type="ECO:0000313" key="2">
    <source>
        <dbReference type="Proteomes" id="UP001244341"/>
    </source>
</evidence>
<accession>A0ABY8UTN7</accession>
<dbReference type="EMBL" id="CP126223">
    <property type="protein sequence ID" value="WIA23721.1"/>
    <property type="molecule type" value="Genomic_DNA"/>
</dbReference>
<reference evidence="1 2" key="1">
    <citation type="submission" date="2023-05" db="EMBL/GenBank/DDBJ databases">
        <title>A 100% complete, gapless, phased diploid assembly of the Scenedesmus obliquus UTEX 3031 genome.</title>
        <authorList>
            <person name="Biondi T.C."/>
            <person name="Hanschen E.R."/>
            <person name="Kwon T."/>
            <person name="Eng W."/>
            <person name="Kruse C.P.S."/>
            <person name="Koehler S.I."/>
            <person name="Kunde Y."/>
            <person name="Gleasner C.D."/>
            <person name="You Mak K.T."/>
            <person name="Polle J."/>
            <person name="Hovde B.T."/>
            <person name="Starkenburg S.R."/>
        </authorList>
    </citation>
    <scope>NUCLEOTIDE SEQUENCE [LARGE SCALE GENOMIC DNA]</scope>
    <source>
        <strain evidence="1 2">DOE0152z</strain>
    </source>
</reference>